<feature type="domain" description="Amine oxidase" evidence="1">
    <location>
        <begin position="11"/>
        <end position="480"/>
    </location>
</feature>
<sequence>MRVVVIGAGVGGLTAAALLAKAGLEVTVLEHHTYPGGSAGTFWHQGFRFDAGATLLAGFGEDGIFTRLERQLGACFPVRRLPPGEPLMEVWLPGGRVVTRPVGRTYELEAQQAAFGRPVQGFWRWQEKRALALWKIAQGLPFPPANTTELLSLTQRGFSWALEHRADLLGLLADLVRPTLAHAPSHTGFRRFLDAQLLIASQADARHTYALFGAAALDLPHRGPVMPQGGMGAVAETLAQAVVRYGGRVLYRHRVDKLRIRNGRLVAVEVVLGGRRRGEREVLEADLFIANLTPGDLTALIPGAAKQAPPRDGWGAFVLHAAIPASAVPPGAYYRQWAGEGDWVFLSLSDPGDTLRGSPDIRVLSASVHTKLADWQGLSKEVYQAQKMAWQERVVRQVERLIPGFRESAALILGATPRTYQFYTWRQDGWVGGYPQVHPLRTPSPRTPFSNLWRVGETIFPGQSVPAVAMSGERVAALVLGLTAQRKAARLSSTRP</sequence>
<evidence type="ECO:0000259" key="1">
    <source>
        <dbReference type="Pfam" id="PF01593"/>
    </source>
</evidence>
<dbReference type="PRINTS" id="PR00419">
    <property type="entry name" value="ADXRDTASE"/>
</dbReference>
<evidence type="ECO:0000313" key="2">
    <source>
        <dbReference type="EMBL" id="HFG19832.1"/>
    </source>
</evidence>
<organism evidence="2">
    <name type="scientific">Meiothermus ruber</name>
    <dbReference type="NCBI Taxonomy" id="277"/>
    <lineage>
        <taxon>Bacteria</taxon>
        <taxon>Thermotogati</taxon>
        <taxon>Deinococcota</taxon>
        <taxon>Deinococci</taxon>
        <taxon>Thermales</taxon>
        <taxon>Thermaceae</taxon>
        <taxon>Meiothermus</taxon>
    </lineage>
</organism>
<reference evidence="2" key="1">
    <citation type="journal article" date="2020" name="mSystems">
        <title>Genome- and Community-Level Interaction Insights into Carbon Utilization and Element Cycling Functions of Hydrothermarchaeota in Hydrothermal Sediment.</title>
        <authorList>
            <person name="Zhou Z."/>
            <person name="Liu Y."/>
            <person name="Xu W."/>
            <person name="Pan J."/>
            <person name="Luo Z.H."/>
            <person name="Li M."/>
        </authorList>
    </citation>
    <scope>NUCLEOTIDE SEQUENCE [LARGE SCALE GENOMIC DNA]</scope>
    <source>
        <strain evidence="2">SpSt-524</strain>
    </source>
</reference>
<gene>
    <name evidence="2" type="ORF">ENS82_03800</name>
</gene>
<dbReference type="PANTHER" id="PTHR46313">
    <property type="match status" value="1"/>
</dbReference>
<name>A0A7C3DPN4_MEIRU</name>
<accession>A0A7C3DPN4</accession>
<dbReference type="InterPro" id="IPR045892">
    <property type="entry name" value="CrtISO-like"/>
</dbReference>
<protein>
    <submittedName>
        <fullName evidence="2">FAD-dependent oxidoreductase</fullName>
    </submittedName>
</protein>
<dbReference type="InterPro" id="IPR036188">
    <property type="entry name" value="FAD/NAD-bd_sf"/>
</dbReference>
<dbReference type="Gene3D" id="3.50.50.60">
    <property type="entry name" value="FAD/NAD(P)-binding domain"/>
    <property type="match status" value="2"/>
</dbReference>
<comment type="caution">
    <text evidence="2">The sequence shown here is derived from an EMBL/GenBank/DDBJ whole genome shotgun (WGS) entry which is preliminary data.</text>
</comment>
<dbReference type="Pfam" id="PF01593">
    <property type="entry name" value="Amino_oxidase"/>
    <property type="match status" value="1"/>
</dbReference>
<dbReference type="GO" id="GO:0016491">
    <property type="term" value="F:oxidoreductase activity"/>
    <property type="evidence" value="ECO:0007669"/>
    <property type="project" value="InterPro"/>
</dbReference>
<proteinExistence type="predicted"/>
<dbReference type="AlphaFoldDB" id="A0A7C3DPN4"/>
<dbReference type="InterPro" id="IPR002937">
    <property type="entry name" value="Amino_oxidase"/>
</dbReference>
<dbReference type="SUPFAM" id="SSF51905">
    <property type="entry name" value="FAD/NAD(P)-binding domain"/>
    <property type="match status" value="1"/>
</dbReference>
<dbReference type="EMBL" id="DSWI01000010">
    <property type="protein sequence ID" value="HFG19832.1"/>
    <property type="molecule type" value="Genomic_DNA"/>
</dbReference>
<dbReference type="PANTHER" id="PTHR46313:SF3">
    <property type="entry name" value="PROLYCOPENE ISOMERASE, CHLOROPLASTIC"/>
    <property type="match status" value="1"/>
</dbReference>
<dbReference type="GO" id="GO:0016116">
    <property type="term" value="P:carotenoid metabolic process"/>
    <property type="evidence" value="ECO:0007669"/>
    <property type="project" value="InterPro"/>
</dbReference>